<dbReference type="RefSeq" id="WP_163455791.1">
    <property type="nucleotide sequence ID" value="NZ_JAAGOH010000001.1"/>
</dbReference>
<evidence type="ECO:0000313" key="3">
    <source>
        <dbReference type="Proteomes" id="UP000484255"/>
    </source>
</evidence>
<dbReference type="EMBL" id="JAAGOH010000001">
    <property type="protein sequence ID" value="NDY89955.1"/>
    <property type="molecule type" value="Genomic_DNA"/>
</dbReference>
<keyword evidence="3" id="KW-1185">Reference proteome</keyword>
<accession>A0A7C9PES0</accession>
<evidence type="ECO:0000313" key="2">
    <source>
        <dbReference type="EMBL" id="NDY89955.1"/>
    </source>
</evidence>
<comment type="caution">
    <text evidence="2">The sequence shown here is derived from an EMBL/GenBank/DDBJ whole genome shotgun (WGS) entry which is preliminary data.</text>
</comment>
<dbReference type="Proteomes" id="UP000484255">
    <property type="component" value="Unassembled WGS sequence"/>
</dbReference>
<gene>
    <name evidence="2" type="ORF">G3A44_01965</name>
</gene>
<organism evidence="2 3">
    <name type="scientific">Ideonella livida</name>
    <dbReference type="NCBI Taxonomy" id="2707176"/>
    <lineage>
        <taxon>Bacteria</taxon>
        <taxon>Pseudomonadati</taxon>
        <taxon>Pseudomonadota</taxon>
        <taxon>Betaproteobacteria</taxon>
        <taxon>Burkholderiales</taxon>
        <taxon>Sphaerotilaceae</taxon>
        <taxon>Ideonella</taxon>
    </lineage>
</organism>
<sequence>MPPHAPKAESSLHLLFEDADCQVWTNAWLDHSPAGRVCVALSPRHPRHPPVFGQKLFDKRQLPAVFIQPRRSNWYQFAAMPEVCALIRRRIGARPVFTYGSSMGGFGAVLAAGWLNADIALAVSPQVSIARDRVGDFETRWQQEAQALTFLWPDARAMIQPEVRHVLAFDPTHGADRRHARLLMAQRPQAFHALPVWGGGHPVGPALGVAGALSALVEDIARGQIGLEEALRAARQRYRQSPVRPFVVAMALNAISRKRRRHQGWAKAQRVRTGIQHEHRPTPPTLKACLALGHAPALPAKD</sequence>
<dbReference type="AlphaFoldDB" id="A0A7C9PES0"/>
<reference evidence="2 3" key="1">
    <citation type="submission" date="2020-02" db="EMBL/GenBank/DDBJ databases">
        <title>Ideonella bacterium strain TBM-1.</title>
        <authorList>
            <person name="Chen W.-M."/>
        </authorList>
    </citation>
    <scope>NUCLEOTIDE SEQUENCE [LARGE SCALE GENOMIC DNA]</scope>
    <source>
        <strain evidence="2 3">TBM-1</strain>
    </source>
</reference>
<feature type="region of interest" description="Disordered" evidence="1">
    <location>
        <begin position="261"/>
        <end position="284"/>
    </location>
</feature>
<name>A0A7C9PES0_9BURK</name>
<evidence type="ECO:0000256" key="1">
    <source>
        <dbReference type="SAM" id="MobiDB-lite"/>
    </source>
</evidence>
<proteinExistence type="predicted"/>
<evidence type="ECO:0008006" key="4">
    <source>
        <dbReference type="Google" id="ProtNLM"/>
    </source>
</evidence>
<protein>
    <recommendedName>
        <fullName evidence="4">Alpha/beta hydrolase</fullName>
    </recommendedName>
</protein>
<dbReference type="SUPFAM" id="SSF53474">
    <property type="entry name" value="alpha/beta-Hydrolases"/>
    <property type="match status" value="1"/>
</dbReference>
<dbReference type="InterPro" id="IPR029058">
    <property type="entry name" value="AB_hydrolase_fold"/>
</dbReference>